<sequence length="166" mass="19076">MNGERFRLADQALRSDQFMRTIGSSVAGPAMVLSAFASELYLKCLFVLETSRDPPEIHDLRKLFLLLSQAARDELEAAWNLYAAQPNRVRVYEAIERLTGSVVPRDLRWSLRNGSDAFTSLRYLHEERNQNTKFFLGDFPAMVRGIVLRRRPQWSSMVHTPPKPIP</sequence>
<gene>
    <name evidence="1" type="ORF">BSZ19_47030</name>
</gene>
<evidence type="ECO:0000313" key="1">
    <source>
        <dbReference type="EMBL" id="OSJ22146.1"/>
    </source>
</evidence>
<name>A0A1Y2J9C0_BRAJP</name>
<evidence type="ECO:0000313" key="2">
    <source>
        <dbReference type="Proteomes" id="UP000193335"/>
    </source>
</evidence>
<comment type="caution">
    <text evidence="1">The sequence shown here is derived from an EMBL/GenBank/DDBJ whole genome shotgun (WGS) entry which is preliminary data.</text>
</comment>
<protein>
    <recommendedName>
        <fullName evidence="3">HEPN domain-containing protein</fullName>
    </recommendedName>
</protein>
<dbReference type="Proteomes" id="UP000193335">
    <property type="component" value="Unassembled WGS sequence"/>
</dbReference>
<evidence type="ECO:0008006" key="3">
    <source>
        <dbReference type="Google" id="ProtNLM"/>
    </source>
</evidence>
<proteinExistence type="predicted"/>
<reference evidence="1 2" key="1">
    <citation type="submission" date="2017-03" db="EMBL/GenBank/DDBJ databases">
        <title>Whole genome sequences of fourteen strains of Bradyrhizobium canariense and one strain of Bradyrhizobium japonicum isolated from Lupinus (Papilionoideae: Genisteae) species in Algeria.</title>
        <authorList>
            <person name="Crovadore J."/>
            <person name="Chekireb D."/>
            <person name="Brachmann A."/>
            <person name="Chablais R."/>
            <person name="Cochard B."/>
            <person name="Lefort F."/>
        </authorList>
    </citation>
    <scope>NUCLEOTIDE SEQUENCE [LARGE SCALE GENOMIC DNA]</scope>
    <source>
        <strain evidence="1 2">UBMA197</strain>
    </source>
</reference>
<dbReference type="AlphaFoldDB" id="A0A1Y2J9C0"/>
<accession>A0A1Y2J9C0</accession>
<dbReference type="EMBL" id="NAFL01000286">
    <property type="protein sequence ID" value="OSJ22146.1"/>
    <property type="molecule type" value="Genomic_DNA"/>
</dbReference>
<organism evidence="1 2">
    <name type="scientific">Bradyrhizobium japonicum</name>
    <dbReference type="NCBI Taxonomy" id="375"/>
    <lineage>
        <taxon>Bacteria</taxon>
        <taxon>Pseudomonadati</taxon>
        <taxon>Pseudomonadota</taxon>
        <taxon>Alphaproteobacteria</taxon>
        <taxon>Hyphomicrobiales</taxon>
        <taxon>Nitrobacteraceae</taxon>
        <taxon>Bradyrhizobium</taxon>
    </lineage>
</organism>